<accession>A0ABP7ZH79</accession>
<reference evidence="2" key="1">
    <citation type="journal article" date="2019" name="Int. J. Syst. Evol. Microbiol.">
        <title>The Global Catalogue of Microorganisms (GCM) 10K type strain sequencing project: providing services to taxonomists for standard genome sequencing and annotation.</title>
        <authorList>
            <consortium name="The Broad Institute Genomics Platform"/>
            <consortium name="The Broad Institute Genome Sequencing Center for Infectious Disease"/>
            <person name="Wu L."/>
            <person name="Ma J."/>
        </authorList>
    </citation>
    <scope>NUCLEOTIDE SEQUENCE [LARGE SCALE GENOMIC DNA]</scope>
    <source>
        <strain evidence="2">JCM 17316</strain>
    </source>
</reference>
<evidence type="ECO:0000313" key="2">
    <source>
        <dbReference type="Proteomes" id="UP001500266"/>
    </source>
</evidence>
<evidence type="ECO:0000313" key="1">
    <source>
        <dbReference type="EMBL" id="GAA4157673.1"/>
    </source>
</evidence>
<proteinExistence type="predicted"/>
<protein>
    <submittedName>
        <fullName evidence="1">Uncharacterized protein</fullName>
    </submittedName>
</protein>
<gene>
    <name evidence="1" type="ORF">GCM10022416_59330</name>
</gene>
<dbReference type="Proteomes" id="UP001500266">
    <property type="component" value="Unassembled WGS sequence"/>
</dbReference>
<comment type="caution">
    <text evidence="1">The sequence shown here is derived from an EMBL/GenBank/DDBJ whole genome shotgun (WGS) entry which is preliminary data.</text>
</comment>
<sequence length="70" mass="7658">MAQAVLKAGRLLLPHDAGCGASEITPDDPRYADLRADAVVDEELNGTPEENAAIAAKWRRKWALEERRSA</sequence>
<dbReference type="EMBL" id="BAABDO010000159">
    <property type="protein sequence ID" value="GAA4157673.1"/>
    <property type="molecule type" value="Genomic_DNA"/>
</dbReference>
<organism evidence="1 2">
    <name type="scientific">Actinomadura keratinilytica</name>
    <dbReference type="NCBI Taxonomy" id="547461"/>
    <lineage>
        <taxon>Bacteria</taxon>
        <taxon>Bacillati</taxon>
        <taxon>Actinomycetota</taxon>
        <taxon>Actinomycetes</taxon>
        <taxon>Streptosporangiales</taxon>
        <taxon>Thermomonosporaceae</taxon>
        <taxon>Actinomadura</taxon>
    </lineage>
</organism>
<name>A0ABP7ZH79_9ACTN</name>
<keyword evidence="2" id="KW-1185">Reference proteome</keyword>
<dbReference type="RefSeq" id="WP_345025065.1">
    <property type="nucleotide sequence ID" value="NZ_BAABDO010000159.1"/>
</dbReference>